<dbReference type="Pfam" id="PF10609">
    <property type="entry name" value="ParA"/>
    <property type="match status" value="1"/>
</dbReference>
<dbReference type="NCBIfam" id="NF008669">
    <property type="entry name" value="PRK11670.1"/>
    <property type="match status" value="1"/>
</dbReference>
<dbReference type="SUPFAM" id="SSF52540">
    <property type="entry name" value="P-loop containing nucleoside triphosphate hydrolases"/>
    <property type="match status" value="1"/>
</dbReference>
<dbReference type="InterPro" id="IPR019591">
    <property type="entry name" value="Mrp/NBP35_ATP-bd"/>
</dbReference>
<comment type="function">
    <text evidence="7">Binds and transfers iron-sulfur (Fe-S) clusters to target apoproteins. Can hydrolyze ATP.</text>
</comment>
<dbReference type="GO" id="GO:0005524">
    <property type="term" value="F:ATP binding"/>
    <property type="evidence" value="ECO:0007669"/>
    <property type="project" value="UniProtKB-UniRule"/>
</dbReference>
<dbReference type="Proteomes" id="UP000184520">
    <property type="component" value="Unassembled WGS sequence"/>
</dbReference>
<dbReference type="GO" id="GO:0046872">
    <property type="term" value="F:metal ion binding"/>
    <property type="evidence" value="ECO:0007669"/>
    <property type="project" value="UniProtKB-KW"/>
</dbReference>
<comment type="similarity">
    <text evidence="6 7">Belongs to the Mrp/NBP35 ATP-binding proteins family.</text>
</comment>
<dbReference type="InterPro" id="IPR033756">
    <property type="entry name" value="YlxH/NBP35"/>
</dbReference>
<feature type="binding site" evidence="7">
    <location>
        <begin position="108"/>
        <end position="115"/>
    </location>
    <ligand>
        <name>ATP</name>
        <dbReference type="ChEBI" id="CHEBI:30616"/>
    </ligand>
</feature>
<reference evidence="9" key="1">
    <citation type="submission" date="2016-11" db="EMBL/GenBank/DDBJ databases">
        <authorList>
            <person name="Varghese N."/>
            <person name="Submissions S."/>
        </authorList>
    </citation>
    <scope>NUCLEOTIDE SEQUENCE [LARGE SCALE GENOMIC DNA]</scope>
    <source>
        <strain evidence="9">CGMCC 1.8995</strain>
    </source>
</reference>
<dbReference type="InterPro" id="IPR027417">
    <property type="entry name" value="P-loop_NTPase"/>
</dbReference>
<keyword evidence="3 7" id="KW-0067">ATP-binding</keyword>
<evidence type="ECO:0000313" key="9">
    <source>
        <dbReference type="Proteomes" id="UP000184520"/>
    </source>
</evidence>
<dbReference type="OrthoDB" id="9809679at2"/>
<evidence type="ECO:0000256" key="5">
    <source>
        <dbReference type="ARBA" id="ARBA00023014"/>
    </source>
</evidence>
<organism evidence="8 9">
    <name type="scientific">Marisediminitalea aggregata</name>
    <dbReference type="NCBI Taxonomy" id="634436"/>
    <lineage>
        <taxon>Bacteria</taxon>
        <taxon>Pseudomonadati</taxon>
        <taxon>Pseudomonadota</taxon>
        <taxon>Gammaproteobacteria</taxon>
        <taxon>Alteromonadales</taxon>
        <taxon>Alteromonadaceae</taxon>
        <taxon>Marisediminitalea</taxon>
    </lineage>
</organism>
<dbReference type="RefSeq" id="WP_073322123.1">
    <property type="nucleotide sequence ID" value="NZ_FQWD01000003.1"/>
</dbReference>
<dbReference type="PANTHER" id="PTHR42961">
    <property type="entry name" value="IRON-SULFUR PROTEIN NUBPL"/>
    <property type="match status" value="1"/>
</dbReference>
<keyword evidence="5 7" id="KW-0411">Iron-sulfur</keyword>
<dbReference type="Gene3D" id="3.40.50.300">
    <property type="entry name" value="P-loop containing nucleotide triphosphate hydrolases"/>
    <property type="match status" value="1"/>
</dbReference>
<dbReference type="GO" id="GO:0051539">
    <property type="term" value="F:4 iron, 4 sulfur cluster binding"/>
    <property type="evidence" value="ECO:0007669"/>
    <property type="project" value="TreeGrafter"/>
</dbReference>
<keyword evidence="2 7" id="KW-0547">Nucleotide-binding</keyword>
<keyword evidence="9" id="KW-1185">Reference proteome</keyword>
<dbReference type="GO" id="GO:0016226">
    <property type="term" value="P:iron-sulfur cluster assembly"/>
    <property type="evidence" value="ECO:0007669"/>
    <property type="project" value="InterPro"/>
</dbReference>
<name>A0A1M5JJZ3_9ALTE</name>
<dbReference type="GO" id="GO:0005829">
    <property type="term" value="C:cytosol"/>
    <property type="evidence" value="ECO:0007669"/>
    <property type="project" value="TreeGrafter"/>
</dbReference>
<evidence type="ECO:0000256" key="2">
    <source>
        <dbReference type="ARBA" id="ARBA00022741"/>
    </source>
</evidence>
<dbReference type="PROSITE" id="PS01215">
    <property type="entry name" value="MRP"/>
    <property type="match status" value="1"/>
</dbReference>
<dbReference type="CDD" id="cd02037">
    <property type="entry name" value="Mrp_NBP35"/>
    <property type="match status" value="1"/>
</dbReference>
<keyword evidence="7" id="KW-0378">Hydrolase</keyword>
<dbReference type="HAMAP" id="MF_02040">
    <property type="entry name" value="Mrp_NBP35"/>
    <property type="match status" value="1"/>
</dbReference>
<evidence type="ECO:0000256" key="4">
    <source>
        <dbReference type="ARBA" id="ARBA00023004"/>
    </source>
</evidence>
<evidence type="ECO:0000256" key="6">
    <source>
        <dbReference type="ARBA" id="ARBA00024036"/>
    </source>
</evidence>
<dbReference type="GO" id="GO:0016887">
    <property type="term" value="F:ATP hydrolysis activity"/>
    <property type="evidence" value="ECO:0007669"/>
    <property type="project" value="UniProtKB-UniRule"/>
</dbReference>
<evidence type="ECO:0000313" key="8">
    <source>
        <dbReference type="EMBL" id="SHG40838.1"/>
    </source>
</evidence>
<gene>
    <name evidence="8" type="ORF">SAMN05216361_2135</name>
</gene>
<keyword evidence="4 7" id="KW-0408">Iron</keyword>
<dbReference type="GO" id="GO:0140663">
    <property type="term" value="F:ATP-dependent FeS chaperone activity"/>
    <property type="evidence" value="ECO:0007669"/>
    <property type="project" value="InterPro"/>
</dbReference>
<dbReference type="AlphaFoldDB" id="A0A1M5JJZ3"/>
<sequence>MFFSGRAKKPDAVIQFIAEKLASYFSVEAADAISWCALNDKQVTVTFPFACKTQWPAIEAFLQQALNGENNGEKYSGMSVTLNQSIQSGQTLKPPVTNVRNIIAVASGKGGVGKSTTSINLASALLQEGATVGILDADIYGPSVPIMLGNTTERPQTADNKHMQPLKAHGLVANSIGYLVPAEDAAIWRGPMASKALAQLINETLWPVLDYLIVDMPPGTGDVQLTMAQQVPLTAAVVVTTPQDLALADAQKGIAMFNKVNIPVLGLVENMSYYQCTACGHKDYIFAKDGGQALAERYGLPLLGALPLNTSIREHAGNGKPLLVSEPDHVLSDAYRDMARAVSMQLALTVPESQHGAKHIKGDPIVFNPVDN</sequence>
<dbReference type="FunFam" id="3.40.50.300:FF:000418">
    <property type="entry name" value="Iron-sulfur cluster carrier protein"/>
    <property type="match status" value="1"/>
</dbReference>
<accession>A0A1M5JJZ3</accession>
<protein>
    <recommendedName>
        <fullName evidence="7">Iron-sulfur cluster carrier protein</fullName>
    </recommendedName>
</protein>
<evidence type="ECO:0000256" key="3">
    <source>
        <dbReference type="ARBA" id="ARBA00022840"/>
    </source>
</evidence>
<evidence type="ECO:0000256" key="1">
    <source>
        <dbReference type="ARBA" id="ARBA00022723"/>
    </source>
</evidence>
<dbReference type="STRING" id="634436.SAMN05216361_2135"/>
<evidence type="ECO:0000256" key="7">
    <source>
        <dbReference type="HAMAP-Rule" id="MF_02040"/>
    </source>
</evidence>
<comment type="subunit">
    <text evidence="7">Homodimer.</text>
</comment>
<dbReference type="InterPro" id="IPR000808">
    <property type="entry name" value="Mrp-like_CS"/>
</dbReference>
<dbReference type="EMBL" id="FQWD01000003">
    <property type="protein sequence ID" value="SHG40838.1"/>
    <property type="molecule type" value="Genomic_DNA"/>
</dbReference>
<dbReference type="PANTHER" id="PTHR42961:SF2">
    <property type="entry name" value="IRON-SULFUR PROTEIN NUBPL"/>
    <property type="match status" value="1"/>
</dbReference>
<keyword evidence="1 7" id="KW-0479">Metal-binding</keyword>
<proteinExistence type="inferred from homology"/>
<dbReference type="InterPro" id="IPR044304">
    <property type="entry name" value="NUBPL-like"/>
</dbReference>